<dbReference type="OrthoDB" id="1259003at2"/>
<dbReference type="Gene3D" id="2.40.160.20">
    <property type="match status" value="1"/>
</dbReference>
<dbReference type="EMBL" id="QPIG01000002">
    <property type="protein sequence ID" value="RCU57314.1"/>
    <property type="molecule type" value="Genomic_DNA"/>
</dbReference>
<feature type="chain" id="PRO_5016711376" evidence="2">
    <location>
        <begin position="20"/>
        <end position="175"/>
    </location>
</feature>
<gene>
    <name evidence="4" type="ORF">DU428_05810</name>
</gene>
<comment type="caution">
    <text evidence="4">The sequence shown here is derived from an EMBL/GenBank/DDBJ whole genome shotgun (WGS) entry which is preliminary data.</text>
</comment>
<dbReference type="AlphaFoldDB" id="A0A368P5F3"/>
<dbReference type="Proteomes" id="UP000252249">
    <property type="component" value="Unassembled WGS sequence"/>
</dbReference>
<reference evidence="4 5" key="1">
    <citation type="submission" date="2018-07" db="EMBL/GenBank/DDBJ databases">
        <title>Oceanihabitans testaceum sp. nov., isolated from marine sediment.</title>
        <authorList>
            <person name="Li C.-M."/>
        </authorList>
    </citation>
    <scope>NUCLEOTIDE SEQUENCE [LARGE SCALE GENOMIC DNA]</scope>
    <source>
        <strain evidence="4 5">S9-10</strain>
    </source>
</reference>
<evidence type="ECO:0000256" key="1">
    <source>
        <dbReference type="ARBA" id="ARBA00022729"/>
    </source>
</evidence>
<protein>
    <submittedName>
        <fullName evidence="4">PorT family protein</fullName>
    </submittedName>
</protein>
<sequence length="175" mass="19314">MRKKLLLLAFLVTGVLVQAQDVTSGIRVGLNISNLDFEPHPEFENAHRNGFAIGAFVNYPLSEKVSLMPELVYSAEGGKAKELRANYIQLPVTLRFHFGNLSVGVGPQANLKVWEYEDGYKNLILSGVGGLQYDISDTFFLDARFNYGFTNILEDNPAGIEAKNSTIQVGFGLKI</sequence>
<dbReference type="InterPro" id="IPR027385">
    <property type="entry name" value="Beta-barrel_OMP"/>
</dbReference>
<keyword evidence="1 2" id="KW-0732">Signal</keyword>
<keyword evidence="5" id="KW-1185">Reference proteome</keyword>
<feature type="signal peptide" evidence="2">
    <location>
        <begin position="1"/>
        <end position="19"/>
    </location>
</feature>
<evidence type="ECO:0000313" key="4">
    <source>
        <dbReference type="EMBL" id="RCU57314.1"/>
    </source>
</evidence>
<accession>A0A368P5F3</accession>
<dbReference type="SUPFAM" id="SSF56925">
    <property type="entry name" value="OMPA-like"/>
    <property type="match status" value="1"/>
</dbReference>
<organism evidence="4 5">
    <name type="scientific">Oceanihabitans sediminis</name>
    <dbReference type="NCBI Taxonomy" id="1812012"/>
    <lineage>
        <taxon>Bacteria</taxon>
        <taxon>Pseudomonadati</taxon>
        <taxon>Bacteroidota</taxon>
        <taxon>Flavobacteriia</taxon>
        <taxon>Flavobacteriales</taxon>
        <taxon>Flavobacteriaceae</taxon>
        <taxon>Oceanihabitans</taxon>
    </lineage>
</organism>
<evidence type="ECO:0000259" key="3">
    <source>
        <dbReference type="Pfam" id="PF13505"/>
    </source>
</evidence>
<feature type="domain" description="Outer membrane protein beta-barrel" evidence="3">
    <location>
        <begin position="6"/>
        <end position="174"/>
    </location>
</feature>
<dbReference type="RefSeq" id="WP_072348963.1">
    <property type="nucleotide sequence ID" value="NZ_JAWVXR010000002.1"/>
</dbReference>
<evidence type="ECO:0000256" key="2">
    <source>
        <dbReference type="SAM" id="SignalP"/>
    </source>
</evidence>
<proteinExistence type="predicted"/>
<name>A0A368P5F3_9FLAO</name>
<evidence type="ECO:0000313" key="5">
    <source>
        <dbReference type="Proteomes" id="UP000252249"/>
    </source>
</evidence>
<dbReference type="InterPro" id="IPR011250">
    <property type="entry name" value="OMP/PagP_B-barrel"/>
</dbReference>
<dbReference type="Pfam" id="PF13505">
    <property type="entry name" value="OMP_b-brl"/>
    <property type="match status" value="1"/>
</dbReference>